<dbReference type="Pfam" id="PF04688">
    <property type="entry name" value="Holin_SPP1"/>
    <property type="match status" value="1"/>
</dbReference>
<dbReference type="NCBIfam" id="TIGR01592">
    <property type="entry name" value="holin_SPP1"/>
    <property type="match status" value="1"/>
</dbReference>
<feature type="transmembrane region" description="Helical" evidence="5">
    <location>
        <begin position="12"/>
        <end position="35"/>
    </location>
</feature>
<evidence type="ECO:0000256" key="4">
    <source>
        <dbReference type="ARBA" id="ARBA00023136"/>
    </source>
</evidence>
<keyword evidence="7" id="KW-1185">Reference proteome</keyword>
<evidence type="ECO:0000256" key="1">
    <source>
        <dbReference type="ARBA" id="ARBA00004370"/>
    </source>
</evidence>
<organism evidence="6 7">
    <name type="scientific">Cytobacillus purgationiresistens</name>
    <dbReference type="NCBI Taxonomy" id="863449"/>
    <lineage>
        <taxon>Bacteria</taxon>
        <taxon>Bacillati</taxon>
        <taxon>Bacillota</taxon>
        <taxon>Bacilli</taxon>
        <taxon>Bacillales</taxon>
        <taxon>Bacillaceae</taxon>
        <taxon>Cytobacillus</taxon>
    </lineage>
</organism>
<gene>
    <name evidence="6" type="ORF">J2S17_002596</name>
</gene>
<reference evidence="6 7" key="1">
    <citation type="submission" date="2023-07" db="EMBL/GenBank/DDBJ databases">
        <title>Genomic Encyclopedia of Type Strains, Phase IV (KMG-IV): sequencing the most valuable type-strain genomes for metagenomic binning, comparative biology and taxonomic classification.</title>
        <authorList>
            <person name="Goeker M."/>
        </authorList>
    </citation>
    <scope>NUCLEOTIDE SEQUENCE [LARGE SCALE GENOMIC DNA]</scope>
    <source>
        <strain evidence="6 7">DSM 23494</strain>
    </source>
</reference>
<dbReference type="EMBL" id="JAUSUB010000010">
    <property type="protein sequence ID" value="MDQ0270711.1"/>
    <property type="molecule type" value="Genomic_DNA"/>
</dbReference>
<dbReference type="InterPro" id="IPR006479">
    <property type="entry name" value="Holin"/>
</dbReference>
<keyword evidence="2 5" id="KW-0812">Transmembrane</keyword>
<dbReference type="Proteomes" id="UP001238088">
    <property type="component" value="Unassembled WGS sequence"/>
</dbReference>
<proteinExistence type="predicted"/>
<comment type="subcellular location">
    <subcellularLocation>
        <location evidence="1">Membrane</location>
    </subcellularLocation>
</comment>
<keyword evidence="3 5" id="KW-1133">Transmembrane helix</keyword>
<keyword evidence="4 5" id="KW-0472">Membrane</keyword>
<comment type="caution">
    <text evidence="6">The sequence shown here is derived from an EMBL/GenBank/DDBJ whole genome shotgun (WGS) entry which is preliminary data.</text>
</comment>
<evidence type="ECO:0000313" key="6">
    <source>
        <dbReference type="EMBL" id="MDQ0270711.1"/>
    </source>
</evidence>
<sequence>MNNTKPINAGTVSRFILLLLALVNTGLEMAGMSVIPVDADGVSEFISFAFLGGTALWSYWKNNDVTKKTREE</sequence>
<protein>
    <submittedName>
        <fullName evidence="6">SPP1 family holin</fullName>
    </submittedName>
</protein>
<evidence type="ECO:0000256" key="2">
    <source>
        <dbReference type="ARBA" id="ARBA00022692"/>
    </source>
</evidence>
<dbReference type="RefSeq" id="WP_307475360.1">
    <property type="nucleotide sequence ID" value="NZ_JAUSUB010000010.1"/>
</dbReference>
<feature type="transmembrane region" description="Helical" evidence="5">
    <location>
        <begin position="41"/>
        <end position="60"/>
    </location>
</feature>
<evidence type="ECO:0000256" key="3">
    <source>
        <dbReference type="ARBA" id="ARBA00022989"/>
    </source>
</evidence>
<name>A0ABU0AJ19_9BACI</name>
<evidence type="ECO:0000313" key="7">
    <source>
        <dbReference type="Proteomes" id="UP001238088"/>
    </source>
</evidence>
<accession>A0ABU0AJ19</accession>
<evidence type="ECO:0000256" key="5">
    <source>
        <dbReference type="SAM" id="Phobius"/>
    </source>
</evidence>